<comment type="caution">
    <text evidence="4">The sequence shown here is derived from an EMBL/GenBank/DDBJ whole genome shotgun (WGS) entry which is preliminary data.</text>
</comment>
<sequence>MGQAGRCPSAERRRNLRTRQRHRGHARRLTLEGATVTEIGYHASHEQFAPSALLDYVKRAEAAGFDSAKSSDHFHPWASSQGQSGFAWSWLGAAMQATRFSYGMISAPGYRYHPAILAQAAATIGEMFPNRLWLALGSGEAINEAITGETWPDKPERNARLLECVEITRALFAGETVTHRGRVTVIEAKLYSLPTRPVPLFGAAVTPKTASFVAGWADGLLTTGGDIESLKDVLEAFRSNGGAGKPVHVQHALSWAETEEQAVSQALEQWGPVSAGGDLNWNVARPEDFDTIGKLCTEDSVRKSVAVSADLGQHRQWLADLAALDVSSIQLHNVGHNQEAFIDVFGEKVLPQLR</sequence>
<dbReference type="EMBL" id="JAALFG010000001">
    <property type="protein sequence ID" value="NGP17167.1"/>
    <property type="molecule type" value="Genomic_DNA"/>
</dbReference>
<dbReference type="AlphaFoldDB" id="A0A6M1SBQ2"/>
<keyword evidence="5" id="KW-1185">Reference proteome</keyword>
<dbReference type="GO" id="GO:0016705">
    <property type="term" value="F:oxidoreductase activity, acting on paired donors, with incorporation or reduction of molecular oxygen"/>
    <property type="evidence" value="ECO:0007669"/>
    <property type="project" value="InterPro"/>
</dbReference>
<evidence type="ECO:0000259" key="3">
    <source>
        <dbReference type="Pfam" id="PF00296"/>
    </source>
</evidence>
<evidence type="ECO:0000256" key="1">
    <source>
        <dbReference type="ARBA" id="ARBA00023002"/>
    </source>
</evidence>
<accession>A0A6M1SBQ2</accession>
<dbReference type="NCBIfam" id="TIGR03557">
    <property type="entry name" value="F420_G6P_family"/>
    <property type="match status" value="1"/>
</dbReference>
<feature type="compositionally biased region" description="Basic residues" evidence="2">
    <location>
        <begin position="14"/>
        <end position="26"/>
    </location>
</feature>
<name>A0A6M1SBQ2_9HYPH</name>
<dbReference type="Proteomes" id="UP000474802">
    <property type="component" value="Unassembled WGS sequence"/>
</dbReference>
<gene>
    <name evidence="4" type="ORF">G5575_05265</name>
</gene>
<dbReference type="NCBIfam" id="TIGR03885">
    <property type="entry name" value="flavin_revert"/>
    <property type="match status" value="1"/>
</dbReference>
<dbReference type="InterPro" id="IPR036661">
    <property type="entry name" value="Luciferase-like_sf"/>
</dbReference>
<dbReference type="InterPro" id="IPR023907">
    <property type="entry name" value="Non-F420_Flavin_OxRdtase"/>
</dbReference>
<dbReference type="PANTHER" id="PTHR43244:SF1">
    <property type="entry name" value="5,10-METHYLENETETRAHYDROMETHANOPTERIN REDUCTASE"/>
    <property type="match status" value="1"/>
</dbReference>
<dbReference type="Gene3D" id="3.20.20.30">
    <property type="entry name" value="Luciferase-like domain"/>
    <property type="match status" value="1"/>
</dbReference>
<proteinExistence type="predicted"/>
<evidence type="ECO:0000313" key="5">
    <source>
        <dbReference type="Proteomes" id="UP000474802"/>
    </source>
</evidence>
<evidence type="ECO:0000313" key="4">
    <source>
        <dbReference type="EMBL" id="NGP17167.1"/>
    </source>
</evidence>
<dbReference type="InterPro" id="IPR019945">
    <property type="entry name" value="F420_G6P_DH-rel"/>
</dbReference>
<dbReference type="PANTHER" id="PTHR43244">
    <property type="match status" value="1"/>
</dbReference>
<dbReference type="CDD" id="cd01097">
    <property type="entry name" value="Tetrahydromethanopterin_reductase"/>
    <property type="match status" value="1"/>
</dbReference>
<reference evidence="4 5" key="2">
    <citation type="submission" date="2020-03" db="EMBL/GenBank/DDBJ databases">
        <title>Devosia chinhatensis sp. nov., isolated from a hexachlorocyclohexane (HCH) dump site in India.</title>
        <authorList>
            <person name="Kumar M."/>
            <person name="Lal R."/>
        </authorList>
    </citation>
    <scope>NUCLEOTIDE SEQUENCE [LARGE SCALE GENOMIC DNA]</scope>
    <source>
        <strain evidence="4 5">H239</strain>
    </source>
</reference>
<evidence type="ECO:0000256" key="2">
    <source>
        <dbReference type="SAM" id="MobiDB-lite"/>
    </source>
</evidence>
<keyword evidence="1 4" id="KW-0560">Oxidoreductase</keyword>
<feature type="region of interest" description="Disordered" evidence="2">
    <location>
        <begin position="1"/>
        <end position="26"/>
    </location>
</feature>
<protein>
    <submittedName>
        <fullName evidence="4">TIGR03885 family FMN-dependent LLM class oxidoreductase</fullName>
        <ecNumber evidence="4">1.-.-.-</ecNumber>
    </submittedName>
</protein>
<dbReference type="InterPro" id="IPR011251">
    <property type="entry name" value="Luciferase-like_dom"/>
</dbReference>
<dbReference type="EC" id="1.-.-.-" evidence="4"/>
<organism evidence="4 5">
    <name type="scientific">Devosia aurantiaca</name>
    <dbReference type="NCBI Taxonomy" id="2714858"/>
    <lineage>
        <taxon>Bacteria</taxon>
        <taxon>Pseudomonadati</taxon>
        <taxon>Pseudomonadota</taxon>
        <taxon>Alphaproteobacteria</taxon>
        <taxon>Hyphomicrobiales</taxon>
        <taxon>Devosiaceae</taxon>
        <taxon>Devosia</taxon>
    </lineage>
</organism>
<dbReference type="Pfam" id="PF00296">
    <property type="entry name" value="Bac_luciferase"/>
    <property type="match status" value="1"/>
</dbReference>
<dbReference type="SUPFAM" id="SSF51679">
    <property type="entry name" value="Bacterial luciferase-like"/>
    <property type="match status" value="1"/>
</dbReference>
<dbReference type="InterPro" id="IPR050564">
    <property type="entry name" value="F420-G6PD/mer"/>
</dbReference>
<reference evidence="4 5" key="1">
    <citation type="submission" date="2020-02" db="EMBL/GenBank/DDBJ databases">
        <authorList>
            <person name="Khan S.A."/>
            <person name="Jeon C.O."/>
            <person name="Chun B.H."/>
        </authorList>
    </citation>
    <scope>NUCLEOTIDE SEQUENCE [LARGE SCALE GENOMIC DNA]</scope>
    <source>
        <strain evidence="4 5">H239</strain>
    </source>
</reference>
<feature type="domain" description="Luciferase-like" evidence="3">
    <location>
        <begin position="37"/>
        <end position="321"/>
    </location>
</feature>